<feature type="compositionally biased region" description="Basic and acidic residues" evidence="1">
    <location>
        <begin position="57"/>
        <end position="76"/>
    </location>
</feature>
<evidence type="ECO:0000313" key="2">
    <source>
        <dbReference type="EMBL" id="KUI71048.1"/>
    </source>
</evidence>
<accession>A0A194W4N6</accession>
<proteinExistence type="predicted"/>
<sequence>MASRGDAEMAGDGEPMDLDAAEVSIFYETQDFEVAIVDLDINMTLNEPSSINPLSDPLRKGSGRDLTDNQVPHDETPSIFDKLPEVSADNLDGHADNTISVFGQRPRAPATDPDRLPHNFMIENPGQVPEVLSRVDPQVEAWASKVRYPTPRLIRHSFRGFNTDGELALEQAFKRIANPMHYLIVVRGFRLLMAFRNMSIKNNAPLDARTIGVFIGRLFRGESTTLEIFNKYFLPKNLKIVPTLTQGVIRKHYNHLRNRFLKEKTLQTPEVGQLLRVLRHFTKECNQGGRRRRELVGSLMMVKSYTDLKGGMVEVPPGGMEVPAGPELPRCVDLSPDFMRRCGNKWPFDRVDPIHVDVCGLMSEMPREAKESSIVCPRQLSRVPTRRFLNR</sequence>
<dbReference type="EMBL" id="CM003104">
    <property type="protein sequence ID" value="KUI71048.1"/>
    <property type="molecule type" value="Genomic_DNA"/>
</dbReference>
<dbReference type="AlphaFoldDB" id="A0A194W4N6"/>
<evidence type="ECO:0000313" key="3">
    <source>
        <dbReference type="Proteomes" id="UP000078559"/>
    </source>
</evidence>
<organism evidence="2 3">
    <name type="scientific">Cytospora mali</name>
    <name type="common">Apple Valsa canker fungus</name>
    <name type="synonym">Valsa mali</name>
    <dbReference type="NCBI Taxonomy" id="578113"/>
    <lineage>
        <taxon>Eukaryota</taxon>
        <taxon>Fungi</taxon>
        <taxon>Dikarya</taxon>
        <taxon>Ascomycota</taxon>
        <taxon>Pezizomycotina</taxon>
        <taxon>Sordariomycetes</taxon>
        <taxon>Sordariomycetidae</taxon>
        <taxon>Diaporthales</taxon>
        <taxon>Cytosporaceae</taxon>
        <taxon>Cytospora</taxon>
    </lineage>
</organism>
<protein>
    <submittedName>
        <fullName evidence="2">Uncharacterized protein</fullName>
    </submittedName>
</protein>
<keyword evidence="3" id="KW-1185">Reference proteome</keyword>
<reference evidence="2" key="1">
    <citation type="submission" date="2014-12" db="EMBL/GenBank/DDBJ databases">
        <title>Genome Sequence of Valsa Canker Pathogens Uncovers a Specific Adaption of Colonization on Woody Bark.</title>
        <authorList>
            <person name="Yin Z."/>
            <person name="Liu H."/>
            <person name="Gao X."/>
            <person name="Li Z."/>
            <person name="Song N."/>
            <person name="Ke X."/>
            <person name="Dai Q."/>
            <person name="Wu Y."/>
            <person name="Sun Y."/>
            <person name="Xu J.-R."/>
            <person name="Kang Z.K."/>
            <person name="Wang L."/>
            <person name="Huang L."/>
        </authorList>
    </citation>
    <scope>NUCLEOTIDE SEQUENCE [LARGE SCALE GENOMIC DNA]</scope>
    <source>
        <strain evidence="2">03-8</strain>
    </source>
</reference>
<gene>
    <name evidence="2" type="ORF">VM1G_07058</name>
</gene>
<name>A0A194W4N6_CYTMA</name>
<dbReference type="OrthoDB" id="5234205at2759"/>
<evidence type="ECO:0000256" key="1">
    <source>
        <dbReference type="SAM" id="MobiDB-lite"/>
    </source>
</evidence>
<feature type="region of interest" description="Disordered" evidence="1">
    <location>
        <begin position="49"/>
        <end position="79"/>
    </location>
</feature>
<dbReference type="Proteomes" id="UP000078559">
    <property type="component" value="Chromosome 7"/>
</dbReference>